<evidence type="ECO:0000256" key="2">
    <source>
        <dbReference type="ARBA" id="ARBA00022553"/>
    </source>
</evidence>
<dbReference type="SMART" id="SM00248">
    <property type="entry name" value="ANK"/>
    <property type="match status" value="6"/>
</dbReference>
<dbReference type="InterPro" id="IPR021893">
    <property type="entry name" value="ZMYM2-like_C"/>
</dbReference>
<evidence type="ECO:0008006" key="12">
    <source>
        <dbReference type="Google" id="ProtNLM"/>
    </source>
</evidence>
<evidence type="ECO:0000256" key="6">
    <source>
        <dbReference type="PROSITE-ProRule" id="PRU00023"/>
    </source>
</evidence>
<dbReference type="EMBL" id="UYJE01004001">
    <property type="protein sequence ID" value="VDI24032.1"/>
    <property type="molecule type" value="Genomic_DNA"/>
</dbReference>
<evidence type="ECO:0000256" key="1">
    <source>
        <dbReference type="ARBA" id="ARBA00022499"/>
    </source>
</evidence>
<organism evidence="10 11">
    <name type="scientific">Mytilus galloprovincialis</name>
    <name type="common">Mediterranean mussel</name>
    <dbReference type="NCBI Taxonomy" id="29158"/>
    <lineage>
        <taxon>Eukaryota</taxon>
        <taxon>Metazoa</taxon>
        <taxon>Spiralia</taxon>
        <taxon>Lophotrochozoa</taxon>
        <taxon>Mollusca</taxon>
        <taxon>Bivalvia</taxon>
        <taxon>Autobranchia</taxon>
        <taxon>Pteriomorphia</taxon>
        <taxon>Mytilida</taxon>
        <taxon>Mytiloidea</taxon>
        <taxon>Mytilidae</taxon>
        <taxon>Mytilinae</taxon>
        <taxon>Mytilus</taxon>
    </lineage>
</organism>
<dbReference type="InterPro" id="IPR002110">
    <property type="entry name" value="Ankyrin_rpt"/>
</dbReference>
<gene>
    <name evidence="10" type="ORF">MGAL_10B085572</name>
</gene>
<feature type="compositionally biased region" description="Basic and acidic residues" evidence="7">
    <location>
        <begin position="282"/>
        <end position="300"/>
    </location>
</feature>
<dbReference type="Proteomes" id="UP000596742">
    <property type="component" value="Unassembled WGS sequence"/>
</dbReference>
<comment type="caution">
    <text evidence="10">The sequence shown here is derived from an EMBL/GenBank/DDBJ whole genome shotgun (WGS) entry which is preliminary data.</text>
</comment>
<proteinExistence type="predicted"/>
<accession>A0A8B6DUX2</accession>
<dbReference type="PANTHER" id="PTHR24198:SF165">
    <property type="entry name" value="ANKYRIN REPEAT-CONTAINING PROTEIN-RELATED"/>
    <property type="match status" value="1"/>
</dbReference>
<dbReference type="Pfam" id="PF12012">
    <property type="entry name" value="DUF3504"/>
    <property type="match status" value="1"/>
</dbReference>
<feature type="repeat" description="ANK" evidence="6">
    <location>
        <begin position="744"/>
        <end position="776"/>
    </location>
</feature>
<dbReference type="OrthoDB" id="6121908at2759"/>
<evidence type="ECO:0000259" key="9">
    <source>
        <dbReference type="Pfam" id="PF20720"/>
    </source>
</evidence>
<dbReference type="SUPFAM" id="SSF52540">
    <property type="entry name" value="P-loop containing nucleoside triphosphate hydrolases"/>
    <property type="match status" value="1"/>
</dbReference>
<keyword evidence="1" id="KW-1017">Isopeptide bond</keyword>
<dbReference type="PROSITE" id="PS50088">
    <property type="entry name" value="ANK_REPEAT"/>
    <property type="match status" value="4"/>
</dbReference>
<dbReference type="Gene3D" id="3.40.50.300">
    <property type="entry name" value="P-loop containing nucleotide triphosphate hydrolases"/>
    <property type="match status" value="1"/>
</dbReference>
<dbReference type="InterPro" id="IPR049050">
    <property type="entry name" value="nSTAND3"/>
</dbReference>
<protein>
    <recommendedName>
        <fullName evidence="12">DZIP3-like HEPN domain-containing protein</fullName>
    </recommendedName>
</protein>
<reference evidence="10" key="1">
    <citation type="submission" date="2018-11" db="EMBL/GenBank/DDBJ databases">
        <authorList>
            <person name="Alioto T."/>
            <person name="Alioto T."/>
        </authorList>
    </citation>
    <scope>NUCLEOTIDE SEQUENCE</scope>
</reference>
<dbReference type="InterPro" id="IPR027417">
    <property type="entry name" value="P-loop_NTPase"/>
</dbReference>
<dbReference type="PROSITE" id="PS50297">
    <property type="entry name" value="ANK_REP_REGION"/>
    <property type="match status" value="2"/>
</dbReference>
<keyword evidence="2" id="KW-0597">Phosphoprotein</keyword>
<evidence type="ECO:0000256" key="5">
    <source>
        <dbReference type="ARBA" id="ARBA00023043"/>
    </source>
</evidence>
<keyword evidence="3" id="KW-0677">Repeat</keyword>
<evidence type="ECO:0000313" key="11">
    <source>
        <dbReference type="Proteomes" id="UP000596742"/>
    </source>
</evidence>
<dbReference type="SUPFAM" id="SSF48403">
    <property type="entry name" value="Ankyrin repeat"/>
    <property type="match status" value="1"/>
</dbReference>
<dbReference type="Gene3D" id="1.25.40.20">
    <property type="entry name" value="Ankyrin repeat-containing domain"/>
    <property type="match status" value="2"/>
</dbReference>
<evidence type="ECO:0000256" key="7">
    <source>
        <dbReference type="SAM" id="MobiDB-lite"/>
    </source>
</evidence>
<evidence type="ECO:0000256" key="3">
    <source>
        <dbReference type="ARBA" id="ARBA00022737"/>
    </source>
</evidence>
<evidence type="ECO:0000256" key="4">
    <source>
        <dbReference type="ARBA" id="ARBA00022843"/>
    </source>
</evidence>
<keyword evidence="11" id="KW-1185">Reference proteome</keyword>
<sequence length="976" mass="112119">MTCWKRGGGLKSIKNIPHNELDPFLSEFYTTLKKENGQEYEHGTFDGIRASIERHLKDKLYSHPLRDISTFYKNGPVEKTRKGHKPNASKAVSKDEEDLLWEQGQLGDGTPRILIFFLWDYFTKCFGLRGRNEHRQTQLGDILMKKDPVDNRQYLEFSERLTKTRDDTKGKKDRKVKPRFSIEAYDGDLSDDEQREYSDVLTGIKSSLGHVGPSVTANETDNTCYNVALQKIDHPTVLQQISPPMATSAQSVCSYTAAPNEENVSSDELQEHSEIAEEDEDVPSKDIQEHDKVEEDDQHKNTLDNWRKEDKKYVETNAYNHVLNQIKSNNCVTVTGTPGSGKTALLKHIVLHFSREGYTFFPVVIPEDLRTYFKPGQRRIFVIDDEFGKSSTNITLITAWQQYKTVAMEITKDGNYKIIIACRLQIYLDDLFNRLNFFKTCECDVVSKELKLTYEEQIKIAKSLIPNFKVGKTKLPNVDCFPLLCHICGANPDIDAAHFFLNPFQVLKEELDSFFNEGSDESRFKLGALALLVLHNNELKKCIFKSDNVHMNQIADICSIFKLPSVSPIHKIQNALGTLTETYVIEEQDTYIMKHDMLFQFILNYFTESKDIDMIGCLIEHSSMDMIHDRFTLYKVKGEHIIIPKEYHNAYFKRIIKDWFDEQLWSVLDNRNTKETDYRKNMIQYLKELDRTQQKKLADMNIQTENNESFSPLVWCCYYGYADILKWLASVDVDINRKIYLKGSFFSPLTIACAKNQTEMITTFLNLGAEVNTINKEDISPIYSACTTYNSEHVKLLLNYNANINIKGHYEVTPLLLACLKNDIKIVKLLLQHNASCDCCFSNHCSSDEESECLQWLNATCPNFVKKYKNLNKGTFLEFLEGASPLHIACFNENDKIVEDILKKNPKINIQKKDGATPLFIACELGNKDIVCLLLDKGADTEIKKKDGATPLSVAKDYVVRKIILDTNERNAFKVV</sequence>
<dbReference type="Pfam" id="PF20720">
    <property type="entry name" value="nSTAND3"/>
    <property type="match status" value="1"/>
</dbReference>
<name>A0A8B6DUX2_MYTGA</name>
<feature type="repeat" description="ANK" evidence="6">
    <location>
        <begin position="777"/>
        <end position="809"/>
    </location>
</feature>
<feature type="region of interest" description="Disordered" evidence="7">
    <location>
        <begin position="260"/>
        <end position="300"/>
    </location>
</feature>
<dbReference type="AlphaFoldDB" id="A0A8B6DUX2"/>
<feature type="repeat" description="ANK" evidence="6">
    <location>
        <begin position="914"/>
        <end position="946"/>
    </location>
</feature>
<dbReference type="PANTHER" id="PTHR24198">
    <property type="entry name" value="ANKYRIN REPEAT AND PROTEIN KINASE DOMAIN-CONTAINING PROTEIN"/>
    <property type="match status" value="1"/>
</dbReference>
<feature type="domain" description="ZMYM2-like/QRICH1 C-terminal" evidence="8">
    <location>
        <begin position="92"/>
        <end position="175"/>
    </location>
</feature>
<evidence type="ECO:0000259" key="8">
    <source>
        <dbReference type="Pfam" id="PF12012"/>
    </source>
</evidence>
<keyword evidence="5 6" id="KW-0040">ANK repeat</keyword>
<dbReference type="InterPro" id="IPR036770">
    <property type="entry name" value="Ankyrin_rpt-contain_sf"/>
</dbReference>
<dbReference type="Pfam" id="PF12796">
    <property type="entry name" value="Ank_2"/>
    <property type="match status" value="2"/>
</dbReference>
<evidence type="ECO:0000313" key="10">
    <source>
        <dbReference type="EMBL" id="VDI24032.1"/>
    </source>
</evidence>
<keyword evidence="4" id="KW-0832">Ubl conjugation</keyword>
<feature type="domain" description="Novel STAND NTPase 3" evidence="9">
    <location>
        <begin position="313"/>
        <end position="459"/>
    </location>
</feature>
<feature type="repeat" description="ANK" evidence="6">
    <location>
        <begin position="881"/>
        <end position="913"/>
    </location>
</feature>